<organism evidence="1 2">
    <name type="scientific">Celeribacter baekdonensis</name>
    <dbReference type="NCBI Taxonomy" id="875171"/>
    <lineage>
        <taxon>Bacteria</taxon>
        <taxon>Pseudomonadati</taxon>
        <taxon>Pseudomonadota</taxon>
        <taxon>Alphaproteobacteria</taxon>
        <taxon>Rhodobacterales</taxon>
        <taxon>Roseobacteraceae</taxon>
        <taxon>Celeribacter</taxon>
    </lineage>
</organism>
<gene>
    <name evidence="1" type="ORF">SAMN04488117_12135</name>
</gene>
<sequence length="109" mass="12720">MNKRFEQLILQSETGCGTEWLSEAELLEFNEYLAERGYGISRMEVKRAEGGTQPPNFGYEVSPQPFRGDDEHWMHHFDPARSAAYVRRQVQYAKEDGALFDYKVWAEQP</sequence>
<dbReference type="AlphaFoldDB" id="A0A1G7UC96"/>
<dbReference type="OrthoDB" id="7859579at2"/>
<protein>
    <submittedName>
        <fullName evidence="1">Uncharacterized protein</fullName>
    </submittedName>
</protein>
<evidence type="ECO:0000313" key="2">
    <source>
        <dbReference type="Proteomes" id="UP000182284"/>
    </source>
</evidence>
<dbReference type="EMBL" id="FNBL01000021">
    <property type="protein sequence ID" value="SDG45212.1"/>
    <property type="molecule type" value="Genomic_DNA"/>
</dbReference>
<dbReference type="RefSeq" id="WP_074647394.1">
    <property type="nucleotide sequence ID" value="NZ_FNBL01000021.1"/>
</dbReference>
<proteinExistence type="predicted"/>
<reference evidence="1 2" key="1">
    <citation type="submission" date="2016-10" db="EMBL/GenBank/DDBJ databases">
        <authorList>
            <person name="de Groot N.N."/>
        </authorList>
    </citation>
    <scope>NUCLEOTIDE SEQUENCE [LARGE SCALE GENOMIC DNA]</scope>
    <source>
        <strain evidence="1 2">DSM 27375</strain>
    </source>
</reference>
<dbReference type="Proteomes" id="UP000182284">
    <property type="component" value="Unassembled WGS sequence"/>
</dbReference>
<evidence type="ECO:0000313" key="1">
    <source>
        <dbReference type="EMBL" id="SDG45212.1"/>
    </source>
</evidence>
<accession>A0A1G7UC96</accession>
<name>A0A1G7UC96_9RHOB</name>